<keyword evidence="9 14" id="KW-0472">Membrane</keyword>
<dbReference type="InterPro" id="IPR003961">
    <property type="entry name" value="FN3_dom"/>
</dbReference>
<proteinExistence type="predicted"/>
<dbReference type="GeneTree" id="ENSGT00940000155743"/>
<dbReference type="CDD" id="cd00063">
    <property type="entry name" value="FN3"/>
    <property type="match status" value="2"/>
</dbReference>
<feature type="compositionally biased region" description="Polar residues" evidence="13">
    <location>
        <begin position="894"/>
        <end position="926"/>
    </location>
</feature>
<dbReference type="Gene3D" id="2.60.40.10">
    <property type="entry name" value="Immunoglobulins"/>
    <property type="match status" value="6"/>
</dbReference>
<evidence type="ECO:0000313" key="19">
    <source>
        <dbReference type="Proteomes" id="UP000472275"/>
    </source>
</evidence>
<dbReference type="GO" id="GO:0007155">
    <property type="term" value="P:cell adhesion"/>
    <property type="evidence" value="ECO:0007669"/>
    <property type="project" value="UniProtKB-KW"/>
</dbReference>
<comment type="subcellular location">
    <subcellularLocation>
        <location evidence="2">Cell membrane</location>
        <topology evidence="2">Single-pass membrane protein</topology>
    </subcellularLocation>
</comment>
<dbReference type="SUPFAM" id="SSF48726">
    <property type="entry name" value="Immunoglobulin"/>
    <property type="match status" value="4"/>
</dbReference>
<evidence type="ECO:0000256" key="3">
    <source>
        <dbReference type="ARBA" id="ARBA00022475"/>
    </source>
</evidence>
<dbReference type="Pfam" id="PF00041">
    <property type="entry name" value="fn3"/>
    <property type="match status" value="2"/>
</dbReference>
<evidence type="ECO:0000256" key="11">
    <source>
        <dbReference type="ARBA" id="ARBA00023180"/>
    </source>
</evidence>
<keyword evidence="6" id="KW-0677">Repeat</keyword>
<evidence type="ECO:0000256" key="4">
    <source>
        <dbReference type="ARBA" id="ARBA00022692"/>
    </source>
</evidence>
<feature type="domain" description="Fibronectin type-III" evidence="17">
    <location>
        <begin position="514"/>
        <end position="610"/>
    </location>
</feature>
<accession>A0A663E671</accession>
<feature type="compositionally biased region" description="Polar residues" evidence="13">
    <location>
        <begin position="954"/>
        <end position="974"/>
    </location>
</feature>
<dbReference type="InterPro" id="IPR013098">
    <property type="entry name" value="Ig_I-set"/>
</dbReference>
<feature type="domain" description="Ig-like" evidence="16">
    <location>
        <begin position="320"/>
        <end position="409"/>
    </location>
</feature>
<evidence type="ECO:0000256" key="13">
    <source>
        <dbReference type="SAM" id="MobiDB-lite"/>
    </source>
</evidence>
<feature type="compositionally biased region" description="Polar residues" evidence="13">
    <location>
        <begin position="818"/>
        <end position="830"/>
    </location>
</feature>
<dbReference type="FunFam" id="2.60.40.10:FF:000151">
    <property type="entry name" value="neural cell adhesion molecule 1 isoform X1"/>
    <property type="match status" value="1"/>
</dbReference>
<feature type="domain" description="Ig-like" evidence="16">
    <location>
        <begin position="212"/>
        <end position="317"/>
    </location>
</feature>
<feature type="compositionally biased region" description="Low complexity" evidence="13">
    <location>
        <begin position="858"/>
        <end position="868"/>
    </location>
</feature>
<reference evidence="18" key="2">
    <citation type="submission" date="2025-09" db="UniProtKB">
        <authorList>
            <consortium name="Ensembl"/>
        </authorList>
    </citation>
    <scope>IDENTIFICATION</scope>
</reference>
<organism evidence="18 19">
    <name type="scientific">Aquila chrysaetos chrysaetos</name>
    <dbReference type="NCBI Taxonomy" id="223781"/>
    <lineage>
        <taxon>Eukaryota</taxon>
        <taxon>Metazoa</taxon>
        <taxon>Chordata</taxon>
        <taxon>Craniata</taxon>
        <taxon>Vertebrata</taxon>
        <taxon>Euteleostomi</taxon>
        <taxon>Archelosauria</taxon>
        <taxon>Archosauria</taxon>
        <taxon>Dinosauria</taxon>
        <taxon>Saurischia</taxon>
        <taxon>Theropoda</taxon>
        <taxon>Coelurosauria</taxon>
        <taxon>Aves</taxon>
        <taxon>Neognathae</taxon>
        <taxon>Neoaves</taxon>
        <taxon>Telluraves</taxon>
        <taxon>Accipitrimorphae</taxon>
        <taxon>Accipitriformes</taxon>
        <taxon>Accipitridae</taxon>
        <taxon>Accipitrinae</taxon>
        <taxon>Aquila</taxon>
    </lineage>
</organism>
<dbReference type="InterPro" id="IPR013783">
    <property type="entry name" value="Ig-like_fold"/>
</dbReference>
<keyword evidence="19" id="KW-1185">Reference proteome</keyword>
<evidence type="ECO:0000256" key="12">
    <source>
        <dbReference type="ARBA" id="ARBA00023319"/>
    </source>
</evidence>
<feature type="compositionally biased region" description="Basic and acidic residues" evidence="13">
    <location>
        <begin position="927"/>
        <end position="936"/>
    </location>
</feature>
<feature type="domain" description="Fibronectin type-III" evidence="17">
    <location>
        <begin position="413"/>
        <end position="512"/>
    </location>
</feature>
<evidence type="ECO:0000256" key="2">
    <source>
        <dbReference type="ARBA" id="ARBA00004162"/>
    </source>
</evidence>
<dbReference type="InterPro" id="IPR036116">
    <property type="entry name" value="FN3_sf"/>
</dbReference>
<feature type="region of interest" description="Disordered" evidence="13">
    <location>
        <begin position="777"/>
        <end position="830"/>
    </location>
</feature>
<feature type="signal peptide" evidence="15">
    <location>
        <begin position="1"/>
        <end position="19"/>
    </location>
</feature>
<dbReference type="PRINTS" id="PR01838">
    <property type="entry name" value="NCAMFAMILY"/>
</dbReference>
<evidence type="ECO:0000256" key="10">
    <source>
        <dbReference type="ARBA" id="ARBA00023157"/>
    </source>
</evidence>
<feature type="compositionally biased region" description="Polar residues" evidence="13">
    <location>
        <begin position="1011"/>
        <end position="1023"/>
    </location>
</feature>
<keyword evidence="11" id="KW-0325">Glycoprotein</keyword>
<name>A0A663E671_AQUCH</name>
<feature type="region of interest" description="Disordered" evidence="13">
    <location>
        <begin position="858"/>
        <end position="936"/>
    </location>
</feature>
<dbReference type="PROSITE" id="PS50853">
    <property type="entry name" value="FN3"/>
    <property type="match status" value="2"/>
</dbReference>
<feature type="chain" id="PRO_5025483233" evidence="15">
    <location>
        <begin position="20"/>
        <end position="1023"/>
    </location>
</feature>
<dbReference type="SMART" id="SM00409">
    <property type="entry name" value="IG"/>
    <property type="match status" value="4"/>
</dbReference>
<feature type="transmembrane region" description="Helical" evidence="14">
    <location>
        <begin position="626"/>
        <end position="650"/>
    </location>
</feature>
<dbReference type="InterPro" id="IPR003599">
    <property type="entry name" value="Ig_sub"/>
</dbReference>
<keyword evidence="10" id="KW-1015">Disulfide bond</keyword>
<feature type="region of interest" description="Disordered" evidence="13">
    <location>
        <begin position="504"/>
        <end position="527"/>
    </location>
</feature>
<comment type="function">
    <text evidence="1">This protein is a cell adhesion molecule involved in neuron-neuron adhesion, neurite fasciculation, outgrowth of neurites, etc.</text>
</comment>
<dbReference type="GO" id="GO:0005886">
    <property type="term" value="C:plasma membrane"/>
    <property type="evidence" value="ECO:0007669"/>
    <property type="project" value="UniProtKB-SubCell"/>
</dbReference>
<dbReference type="Proteomes" id="UP000472275">
    <property type="component" value="Chromosome 8"/>
</dbReference>
<dbReference type="InterPro" id="IPR007110">
    <property type="entry name" value="Ig-like_dom"/>
</dbReference>
<dbReference type="CDD" id="cd00096">
    <property type="entry name" value="Ig"/>
    <property type="match status" value="2"/>
</dbReference>
<feature type="compositionally biased region" description="Polar residues" evidence="13">
    <location>
        <begin position="738"/>
        <end position="747"/>
    </location>
</feature>
<dbReference type="FunFam" id="2.60.40.10:FF:000173">
    <property type="entry name" value="Neural cell adhesion molecule 1"/>
    <property type="match status" value="1"/>
</dbReference>
<feature type="domain" description="Ig-like" evidence="16">
    <location>
        <begin position="8"/>
        <end position="113"/>
    </location>
</feature>
<evidence type="ECO:0000259" key="17">
    <source>
        <dbReference type="PROSITE" id="PS50853"/>
    </source>
</evidence>
<dbReference type="PANTHER" id="PTHR12231:SF239">
    <property type="entry name" value="NEURAL CELL ADHESION MOLECULE 1"/>
    <property type="match status" value="1"/>
</dbReference>
<dbReference type="InterPro" id="IPR003598">
    <property type="entry name" value="Ig_sub2"/>
</dbReference>
<reference evidence="18" key="1">
    <citation type="submission" date="2025-08" db="UniProtKB">
        <authorList>
            <consortium name="Ensembl"/>
        </authorList>
    </citation>
    <scope>IDENTIFICATION</scope>
</reference>
<dbReference type="PANTHER" id="PTHR12231">
    <property type="entry name" value="CTX-RELATED TYPE I TRANSMEMBRANE PROTEIN"/>
    <property type="match status" value="1"/>
</dbReference>
<keyword evidence="4 14" id="KW-0812">Transmembrane</keyword>
<dbReference type="InterPro" id="IPR036179">
    <property type="entry name" value="Ig-like_dom_sf"/>
</dbReference>
<sequence length="1023" mass="109947">MLLATVLPWTLVLLGAAASLQVDIVPSQGEISVGESKFFLCQVAGEAKYKDISWFSPNGEKLTPNQQRISVVRNDDFSSTLTIYNANIDDAGIYKCVVSSVEEGDSEATVNVKIFQKLMFKNAPTPQEFKEGDDAVIVCDVVSSLPPTIIWKHKGRDVILKKDVRFIVLSNNYLQIRGIKKTDEGTYRCEGRILARGEINFKDIQVIVNAKPKITYVENKTAMELEDQITLTCEASGDPIPSITWKTSTRNISNEEKASWTRPEKQETLDGRIVVRSHARVSSLTLKEIQYTDAGEYVCTASNTIGQDSQAMYLEVQYAPKLQGPVAVYTWEGNQVNITCEVFAYPSAVISWFRDGQLLPSSNYSNIKIYNTPSASYLEVTPDSENDFGNYNCTAVNRIGQESSEFILVQADTPSSPSIDRVEPYSSTAQVEFDEPEATGGVPILKYKAEWRALDEGEWHSRLYDAKEANVEGMITITGLKPETTYSVRLSAVNGKGVGEISLPSDFKTQPVREPSAPKLEGQMGEDGNSIKVNVIKQDDGGSPIRHYLIKYKAKHSSEWKPEIRLPSGSDHVMLKSLDWNAEYEVYVIAENQQGKSKPAHYAFRTSAQPTVIPASTSPTSGLGTAAIVGILIVIFVLLLVAVDVTCYFLNKCGLLMCIAVNLCGKSGPGAKGKDMEEGKAAFSKDESKEPIVEVRTEEERTPNHDGGKHTEPNETTPLTEPEHPTDTAATVEDMLPSVTTGTTNSDTITETFATAQNSPTSETTTLTSSIALPATTIPESNSMSTGQATPAKGAATSVSSPPPSSTPKVAPLVDLSDTPSSTPATNNLSSSVLSNQGAVLSPSAVANVAETSKVAAGNKPAAASPANLTSPPAPSEPKQEVSSTKSPEKEAVQPSTVKSPTETTKNPSNLKSEAASGSTTNASQNEDFKMDEGTFKTPDIDLAKDVFAALGTTTPASVTSGQARELASSTADSSVPAAPSKTEKIPVEDKSEVQATESKTPPAEVKTVPNEATQTNENESKA</sequence>
<keyword evidence="3" id="KW-1003">Cell membrane</keyword>
<dbReference type="CDD" id="cd05869">
    <property type="entry name" value="IgI_NCAM-1"/>
    <property type="match status" value="1"/>
</dbReference>
<dbReference type="FunFam" id="2.60.40.10:FF:000159">
    <property type="entry name" value="neural cell adhesion molecule 1 isoform X2"/>
    <property type="match status" value="1"/>
</dbReference>
<evidence type="ECO:0000259" key="16">
    <source>
        <dbReference type="PROSITE" id="PS50835"/>
    </source>
</evidence>
<dbReference type="FunFam" id="2.60.40.10:FF:000221">
    <property type="entry name" value="neural cell adhesion molecule 1 isoform X2"/>
    <property type="match status" value="1"/>
</dbReference>
<dbReference type="CDD" id="cd05865">
    <property type="entry name" value="IgI_1_NCAM-1"/>
    <property type="match status" value="1"/>
</dbReference>
<evidence type="ECO:0000256" key="5">
    <source>
        <dbReference type="ARBA" id="ARBA00022729"/>
    </source>
</evidence>
<feature type="compositionally biased region" description="Basic and acidic residues" evidence="13">
    <location>
        <begin position="672"/>
        <end position="713"/>
    </location>
</feature>
<evidence type="ECO:0000256" key="15">
    <source>
        <dbReference type="SAM" id="SignalP"/>
    </source>
</evidence>
<feature type="domain" description="Ig-like" evidence="16">
    <location>
        <begin position="116"/>
        <end position="189"/>
    </location>
</feature>
<dbReference type="InterPro" id="IPR051170">
    <property type="entry name" value="Neural/epithelial_adhesion"/>
</dbReference>
<dbReference type="SUPFAM" id="SSF49265">
    <property type="entry name" value="Fibronectin type III"/>
    <property type="match status" value="1"/>
</dbReference>
<dbReference type="Pfam" id="PF07679">
    <property type="entry name" value="I-set"/>
    <property type="match status" value="2"/>
</dbReference>
<feature type="compositionally biased region" description="Basic and acidic residues" evidence="13">
    <location>
        <begin position="982"/>
        <end position="993"/>
    </location>
</feature>
<feature type="region of interest" description="Disordered" evidence="13">
    <location>
        <begin position="669"/>
        <end position="747"/>
    </location>
</feature>
<dbReference type="Ensembl" id="ENSACCT00020008048.1">
    <property type="protein sequence ID" value="ENSACCP00020007710.1"/>
    <property type="gene ID" value="ENSACCG00020005219.1"/>
</dbReference>
<dbReference type="GO" id="GO:0043005">
    <property type="term" value="C:neuron projection"/>
    <property type="evidence" value="ECO:0007669"/>
    <property type="project" value="TreeGrafter"/>
</dbReference>
<dbReference type="SMART" id="SM00408">
    <property type="entry name" value="IGc2"/>
    <property type="match status" value="4"/>
</dbReference>
<keyword evidence="8 14" id="KW-1133">Transmembrane helix</keyword>
<dbReference type="AlphaFoldDB" id="A0A663E671"/>
<feature type="region of interest" description="Disordered" evidence="13">
    <location>
        <begin position="954"/>
        <end position="1023"/>
    </location>
</feature>
<dbReference type="InterPro" id="IPR009138">
    <property type="entry name" value="Neural_cell_adh"/>
</dbReference>
<evidence type="ECO:0000256" key="9">
    <source>
        <dbReference type="ARBA" id="ARBA00023136"/>
    </source>
</evidence>
<evidence type="ECO:0000256" key="1">
    <source>
        <dbReference type="ARBA" id="ARBA00003000"/>
    </source>
</evidence>
<dbReference type="FunFam" id="2.60.40.10:FF:000086">
    <property type="entry name" value="Neural cell adhesion molecule 1"/>
    <property type="match status" value="1"/>
</dbReference>
<evidence type="ECO:0000313" key="18">
    <source>
        <dbReference type="Ensembl" id="ENSACCP00020007710.1"/>
    </source>
</evidence>
<dbReference type="Pfam" id="PF13927">
    <property type="entry name" value="Ig_3"/>
    <property type="match status" value="2"/>
</dbReference>
<dbReference type="PROSITE" id="PS50835">
    <property type="entry name" value="IG_LIKE"/>
    <property type="match status" value="4"/>
</dbReference>
<evidence type="ECO:0000256" key="14">
    <source>
        <dbReference type="SAM" id="Phobius"/>
    </source>
</evidence>
<dbReference type="SMART" id="SM00060">
    <property type="entry name" value="FN3"/>
    <property type="match status" value="2"/>
</dbReference>
<keyword evidence="12" id="KW-0393">Immunoglobulin domain</keyword>
<protein>
    <submittedName>
        <fullName evidence="18">Neural cell adhesion molecule 1</fullName>
    </submittedName>
</protein>
<evidence type="ECO:0000256" key="8">
    <source>
        <dbReference type="ARBA" id="ARBA00022989"/>
    </source>
</evidence>
<evidence type="ECO:0000256" key="6">
    <source>
        <dbReference type="ARBA" id="ARBA00022737"/>
    </source>
</evidence>
<keyword evidence="7" id="KW-0130">Cell adhesion</keyword>
<dbReference type="FunFam" id="2.60.40.10:FF:000137">
    <property type="entry name" value="neural cell adhesion molecule 1 isoform X2"/>
    <property type="match status" value="1"/>
</dbReference>
<feature type="compositionally biased region" description="Polar residues" evidence="13">
    <location>
        <begin position="778"/>
        <end position="789"/>
    </location>
</feature>
<evidence type="ECO:0000256" key="7">
    <source>
        <dbReference type="ARBA" id="ARBA00022889"/>
    </source>
</evidence>
<keyword evidence="5 15" id="KW-0732">Signal</keyword>